<organism evidence="9 10">
    <name type="scientific">Megamonas hypermegale</name>
    <dbReference type="NCBI Taxonomy" id="158847"/>
    <lineage>
        <taxon>Bacteria</taxon>
        <taxon>Bacillati</taxon>
        <taxon>Bacillota</taxon>
        <taxon>Negativicutes</taxon>
        <taxon>Selenomonadales</taxon>
        <taxon>Selenomonadaceae</taxon>
        <taxon>Megamonas</taxon>
    </lineage>
</organism>
<dbReference type="AlphaFoldDB" id="A0A378NUE6"/>
<feature type="binding site" evidence="7">
    <location>
        <position position="197"/>
    </location>
    <ligand>
        <name>Zn(2+)</name>
        <dbReference type="ChEBI" id="CHEBI:29105"/>
    </ligand>
</feature>
<feature type="binding site" evidence="7">
    <location>
        <position position="69"/>
    </location>
    <ligand>
        <name>Zn(2+)</name>
        <dbReference type="ChEBI" id="CHEBI:29105"/>
    </ligand>
</feature>
<evidence type="ECO:0000313" key="10">
    <source>
        <dbReference type="Proteomes" id="UP000255234"/>
    </source>
</evidence>
<evidence type="ECO:0000256" key="1">
    <source>
        <dbReference type="ARBA" id="ARBA00004651"/>
    </source>
</evidence>
<feature type="transmembrane region" description="Helical" evidence="8">
    <location>
        <begin position="138"/>
        <end position="155"/>
    </location>
</feature>
<dbReference type="PANTHER" id="PTHR20855:SF3">
    <property type="entry name" value="LD03007P"/>
    <property type="match status" value="1"/>
</dbReference>
<feature type="transmembrane region" description="Helical" evidence="8">
    <location>
        <begin position="89"/>
        <end position="107"/>
    </location>
</feature>
<dbReference type="STRING" id="1122216.GCA_000423385_01734"/>
<feature type="transmembrane region" description="Helical" evidence="8">
    <location>
        <begin position="198"/>
        <end position="220"/>
    </location>
</feature>
<dbReference type="EMBL" id="UGPP01000001">
    <property type="protein sequence ID" value="STY72003.1"/>
    <property type="molecule type" value="Genomic_DNA"/>
</dbReference>
<dbReference type="Pfam" id="PF03006">
    <property type="entry name" value="HlyIII"/>
    <property type="match status" value="1"/>
</dbReference>
<dbReference type="NCBIfam" id="TIGR01065">
    <property type="entry name" value="hlyIII"/>
    <property type="match status" value="1"/>
</dbReference>
<feature type="transmembrane region" description="Helical" evidence="8">
    <location>
        <begin position="113"/>
        <end position="131"/>
    </location>
</feature>
<evidence type="ECO:0000256" key="5">
    <source>
        <dbReference type="ARBA" id="ARBA00022989"/>
    </source>
</evidence>
<evidence type="ECO:0000256" key="8">
    <source>
        <dbReference type="SAM" id="Phobius"/>
    </source>
</evidence>
<comment type="subcellular location">
    <subcellularLocation>
        <location evidence="1">Cell membrane</location>
        <topology evidence="1">Multi-pass membrane protein</topology>
    </subcellularLocation>
</comment>
<dbReference type="Proteomes" id="UP000255234">
    <property type="component" value="Unassembled WGS sequence"/>
</dbReference>
<keyword evidence="5 8" id="KW-1133">Transmembrane helix</keyword>
<dbReference type="RefSeq" id="WP_115152114.1">
    <property type="nucleotide sequence ID" value="NZ_UGPP01000001.1"/>
</dbReference>
<comment type="similarity">
    <text evidence="2">Belongs to the UPF0073 (Hly-III) family.</text>
</comment>
<evidence type="ECO:0000256" key="4">
    <source>
        <dbReference type="ARBA" id="ARBA00022692"/>
    </source>
</evidence>
<reference evidence="9 10" key="1">
    <citation type="submission" date="2018-06" db="EMBL/GenBank/DDBJ databases">
        <authorList>
            <consortium name="Pathogen Informatics"/>
            <person name="Doyle S."/>
        </authorList>
    </citation>
    <scope>NUCLEOTIDE SEQUENCE [LARGE SCALE GENOMIC DNA]</scope>
    <source>
        <strain evidence="9 10">NCTC10571</strain>
    </source>
</reference>
<feature type="transmembrane region" description="Helical" evidence="8">
    <location>
        <begin position="167"/>
        <end position="186"/>
    </location>
</feature>
<keyword evidence="7" id="KW-0479">Metal-binding</keyword>
<keyword evidence="3" id="KW-1003">Cell membrane</keyword>
<keyword evidence="7" id="KW-0862">Zinc</keyword>
<name>A0A378NUE6_9FIRM</name>
<gene>
    <name evidence="9" type="primary">yqfA</name>
    <name evidence="9" type="ORF">NCTC10571_02192</name>
</gene>
<dbReference type="InterPro" id="IPR004254">
    <property type="entry name" value="AdipoR/HlyIII-related"/>
</dbReference>
<dbReference type="InterPro" id="IPR005744">
    <property type="entry name" value="Hy-lIII"/>
</dbReference>
<keyword evidence="6 8" id="KW-0472">Membrane</keyword>
<evidence type="ECO:0000256" key="7">
    <source>
        <dbReference type="PIRSR" id="PIRSR604254-1"/>
    </source>
</evidence>
<evidence type="ECO:0000256" key="2">
    <source>
        <dbReference type="ARBA" id="ARBA00008488"/>
    </source>
</evidence>
<feature type="transmembrane region" description="Helical" evidence="8">
    <location>
        <begin position="16"/>
        <end position="39"/>
    </location>
</feature>
<keyword evidence="4 8" id="KW-0812">Transmembrane</keyword>
<feature type="transmembrane region" description="Helical" evidence="8">
    <location>
        <begin position="45"/>
        <end position="68"/>
    </location>
</feature>
<sequence length="221" mass="24648">MSTEYVYKSTKKIEEILNAITHGVGTLLAVIGLVAMLYYGYDKGILHLTSIIVYGVSMILLYLASTLYHSFSFCSQKVQSVFKCIDHSAIYLLIAGNYTPFALIALYGTLGWAVFGVVWGLALAGIVFQIFFYNRFRVIGTICYLVMGWLAVTIVNPLLDTLSVEAIWWLVAGGVLYSIGAIFYLIRKIPYNHVIWHVFVILGSAAHFITIYCYVLPLSIG</sequence>
<feature type="binding site" evidence="7">
    <location>
        <position position="193"/>
    </location>
    <ligand>
        <name>Zn(2+)</name>
        <dbReference type="ChEBI" id="CHEBI:29105"/>
    </ligand>
</feature>
<dbReference type="PANTHER" id="PTHR20855">
    <property type="entry name" value="ADIPOR/PROGESTIN RECEPTOR-RELATED"/>
    <property type="match status" value="1"/>
</dbReference>
<proteinExistence type="inferred from homology"/>
<evidence type="ECO:0000313" key="9">
    <source>
        <dbReference type="EMBL" id="STY72003.1"/>
    </source>
</evidence>
<dbReference type="GO" id="GO:0046872">
    <property type="term" value="F:metal ion binding"/>
    <property type="evidence" value="ECO:0007669"/>
    <property type="project" value="UniProtKB-KW"/>
</dbReference>
<protein>
    <submittedName>
        <fullName evidence="9">Hemolysin</fullName>
    </submittedName>
</protein>
<evidence type="ECO:0000256" key="6">
    <source>
        <dbReference type="ARBA" id="ARBA00023136"/>
    </source>
</evidence>
<accession>A0A378NUE6</accession>
<evidence type="ECO:0000256" key="3">
    <source>
        <dbReference type="ARBA" id="ARBA00022475"/>
    </source>
</evidence>
<dbReference type="GO" id="GO:0005886">
    <property type="term" value="C:plasma membrane"/>
    <property type="evidence" value="ECO:0007669"/>
    <property type="project" value="UniProtKB-SubCell"/>
</dbReference>
<dbReference type="GO" id="GO:0140911">
    <property type="term" value="F:pore-forming activity"/>
    <property type="evidence" value="ECO:0007669"/>
    <property type="project" value="InterPro"/>
</dbReference>